<dbReference type="Gene3D" id="3.30.40.10">
    <property type="entry name" value="Zinc/RING finger domain, C3HC4 (zinc finger)"/>
    <property type="match status" value="1"/>
</dbReference>
<sequence>MIYSAIVRFPIDTVDFDDIESTASASSTDSSASQKAFLEILDREAPAKEFAQVKKEAKQRKPSDQPVWPESYYAWVANISTSAICLDPLKTEQCVRRLCCGHVFHSSCIVPWYLRKHYLCPLCTLPYITSECEGSEHSIVET</sequence>
<keyword evidence="4" id="KW-1185">Reference proteome</keyword>
<keyword evidence="1" id="KW-0863">Zinc-finger</keyword>
<dbReference type="AlphaFoldDB" id="A0A9N9U0I5"/>
<protein>
    <recommendedName>
        <fullName evidence="2">RING-type domain-containing protein</fullName>
    </recommendedName>
</protein>
<reference evidence="3" key="1">
    <citation type="submission" date="2021-10" db="EMBL/GenBank/DDBJ databases">
        <authorList>
            <person name="Piombo E."/>
        </authorList>
    </citation>
    <scope>NUCLEOTIDE SEQUENCE</scope>
</reference>
<keyword evidence="1" id="KW-0862">Zinc</keyword>
<dbReference type="PROSITE" id="PS50089">
    <property type="entry name" value="ZF_RING_2"/>
    <property type="match status" value="1"/>
</dbReference>
<dbReference type="Proteomes" id="UP000754883">
    <property type="component" value="Unassembled WGS sequence"/>
</dbReference>
<dbReference type="InterPro" id="IPR013083">
    <property type="entry name" value="Znf_RING/FYVE/PHD"/>
</dbReference>
<dbReference type="InterPro" id="IPR001841">
    <property type="entry name" value="Znf_RING"/>
</dbReference>
<dbReference type="Pfam" id="PF13639">
    <property type="entry name" value="zf-RING_2"/>
    <property type="match status" value="1"/>
</dbReference>
<dbReference type="SUPFAM" id="SSF57850">
    <property type="entry name" value="RING/U-box"/>
    <property type="match status" value="1"/>
</dbReference>
<dbReference type="GO" id="GO:0061630">
    <property type="term" value="F:ubiquitin protein ligase activity"/>
    <property type="evidence" value="ECO:0007669"/>
    <property type="project" value="TreeGrafter"/>
</dbReference>
<dbReference type="PANTHER" id="PTHR22765:SF416">
    <property type="entry name" value="E3 UBIQUITIN-PROTEIN LIGASE GODZILLA"/>
    <property type="match status" value="1"/>
</dbReference>
<dbReference type="OrthoDB" id="5150992at2759"/>
<name>A0A9N9U0I5_9HYPO</name>
<dbReference type="SMART" id="SM00184">
    <property type="entry name" value="RING"/>
    <property type="match status" value="1"/>
</dbReference>
<evidence type="ECO:0000313" key="3">
    <source>
        <dbReference type="EMBL" id="CAG9970374.1"/>
    </source>
</evidence>
<proteinExistence type="predicted"/>
<comment type="caution">
    <text evidence="3">The sequence shown here is derived from an EMBL/GenBank/DDBJ whole genome shotgun (WGS) entry which is preliminary data.</text>
</comment>
<gene>
    <name evidence="3" type="ORF">CBYS24578_00018106</name>
</gene>
<dbReference type="PANTHER" id="PTHR22765">
    <property type="entry name" value="RING FINGER AND PROTEASE ASSOCIATED DOMAIN-CONTAINING"/>
    <property type="match status" value="1"/>
</dbReference>
<feature type="domain" description="RING-type" evidence="2">
    <location>
        <begin position="84"/>
        <end position="124"/>
    </location>
</feature>
<accession>A0A9N9U0I5</accession>
<evidence type="ECO:0000313" key="4">
    <source>
        <dbReference type="Proteomes" id="UP000754883"/>
    </source>
</evidence>
<evidence type="ECO:0000256" key="1">
    <source>
        <dbReference type="PROSITE-ProRule" id="PRU00175"/>
    </source>
</evidence>
<evidence type="ECO:0000259" key="2">
    <source>
        <dbReference type="PROSITE" id="PS50089"/>
    </source>
</evidence>
<organism evidence="3 4">
    <name type="scientific">Clonostachys byssicola</name>
    <dbReference type="NCBI Taxonomy" id="160290"/>
    <lineage>
        <taxon>Eukaryota</taxon>
        <taxon>Fungi</taxon>
        <taxon>Dikarya</taxon>
        <taxon>Ascomycota</taxon>
        <taxon>Pezizomycotina</taxon>
        <taxon>Sordariomycetes</taxon>
        <taxon>Hypocreomycetidae</taxon>
        <taxon>Hypocreales</taxon>
        <taxon>Bionectriaceae</taxon>
        <taxon>Clonostachys</taxon>
    </lineage>
</organism>
<dbReference type="GO" id="GO:0005737">
    <property type="term" value="C:cytoplasm"/>
    <property type="evidence" value="ECO:0007669"/>
    <property type="project" value="TreeGrafter"/>
</dbReference>
<dbReference type="EMBL" id="CABFNO020001231">
    <property type="protein sequence ID" value="CAG9970374.1"/>
    <property type="molecule type" value="Genomic_DNA"/>
</dbReference>
<dbReference type="GO" id="GO:0006511">
    <property type="term" value="P:ubiquitin-dependent protein catabolic process"/>
    <property type="evidence" value="ECO:0007669"/>
    <property type="project" value="TreeGrafter"/>
</dbReference>
<dbReference type="InterPro" id="IPR051826">
    <property type="entry name" value="E3_ubiquitin-ligase_domain"/>
</dbReference>
<keyword evidence="1" id="KW-0479">Metal-binding</keyword>
<dbReference type="GO" id="GO:0008270">
    <property type="term" value="F:zinc ion binding"/>
    <property type="evidence" value="ECO:0007669"/>
    <property type="project" value="UniProtKB-KW"/>
</dbReference>